<dbReference type="InterPro" id="IPR029068">
    <property type="entry name" value="Glyas_Bleomycin-R_OHBP_Dase"/>
</dbReference>
<keyword evidence="3" id="KW-1185">Reference proteome</keyword>
<dbReference type="EMBL" id="BANX01000016">
    <property type="protein sequence ID" value="GAC68594.1"/>
    <property type="molecule type" value="Genomic_DNA"/>
</dbReference>
<feature type="domain" description="VOC" evidence="1">
    <location>
        <begin position="3"/>
        <end position="122"/>
    </location>
</feature>
<dbReference type="RefSeq" id="WP_007620866.1">
    <property type="nucleotide sequence ID" value="NZ_BANX01000016.1"/>
</dbReference>
<dbReference type="OrthoDB" id="9798201at2"/>
<reference evidence="2 3" key="1">
    <citation type="submission" date="2013-01" db="EMBL/GenBank/DDBJ databases">
        <title>Whole genome shotgun sequence of Gordonia soli NBRC 108243.</title>
        <authorList>
            <person name="Isaki-Nakamura S."/>
            <person name="Hosoyama A."/>
            <person name="Tsuchikane K."/>
            <person name="Ando Y."/>
            <person name="Baba S."/>
            <person name="Ohji S."/>
            <person name="Hamada M."/>
            <person name="Tamura T."/>
            <person name="Yamazoe A."/>
            <person name="Yamazaki S."/>
            <person name="Fujita N."/>
        </authorList>
    </citation>
    <scope>NUCLEOTIDE SEQUENCE [LARGE SCALE GENOMIC DNA]</scope>
    <source>
        <strain evidence="2 3">NBRC 108243</strain>
    </source>
</reference>
<sequence length="125" mass="14070">MAMASTWEIFPADLDRSARFYVGLLGFTVISDARDSTDPYLAFRCGEVVIGASLRPAPTSVAHRRPPIGVELGLEVDDLDTTYAAVLAAHWPLADDIQHRPWGVRDFRILDPDGYYLCIREHEYF</sequence>
<dbReference type="InterPro" id="IPR037523">
    <property type="entry name" value="VOC_core"/>
</dbReference>
<dbReference type="STRING" id="1223545.GS4_16_01250"/>
<dbReference type="Pfam" id="PF00903">
    <property type="entry name" value="Glyoxalase"/>
    <property type="match status" value="1"/>
</dbReference>
<accession>M0QJG2</accession>
<evidence type="ECO:0000313" key="3">
    <source>
        <dbReference type="Proteomes" id="UP000011666"/>
    </source>
</evidence>
<dbReference type="PROSITE" id="PS51819">
    <property type="entry name" value="VOC"/>
    <property type="match status" value="1"/>
</dbReference>
<dbReference type="SUPFAM" id="SSF54593">
    <property type="entry name" value="Glyoxalase/Bleomycin resistance protein/Dihydroxybiphenyl dioxygenase"/>
    <property type="match status" value="1"/>
</dbReference>
<dbReference type="Proteomes" id="UP000011666">
    <property type="component" value="Unassembled WGS sequence"/>
</dbReference>
<proteinExistence type="predicted"/>
<dbReference type="InterPro" id="IPR004360">
    <property type="entry name" value="Glyas_Fos-R_dOase_dom"/>
</dbReference>
<evidence type="ECO:0000313" key="2">
    <source>
        <dbReference type="EMBL" id="GAC68594.1"/>
    </source>
</evidence>
<dbReference type="AlphaFoldDB" id="M0QJG2"/>
<evidence type="ECO:0000259" key="1">
    <source>
        <dbReference type="PROSITE" id="PS51819"/>
    </source>
</evidence>
<dbReference type="Gene3D" id="3.10.180.10">
    <property type="entry name" value="2,3-Dihydroxybiphenyl 1,2-Dioxygenase, domain 1"/>
    <property type="match status" value="1"/>
</dbReference>
<comment type="caution">
    <text evidence="2">The sequence shown here is derived from an EMBL/GenBank/DDBJ whole genome shotgun (WGS) entry which is preliminary data.</text>
</comment>
<dbReference type="eggNOG" id="COG0346">
    <property type="taxonomic scope" value="Bacteria"/>
</dbReference>
<gene>
    <name evidence="2" type="ORF">GS4_16_01250</name>
</gene>
<organism evidence="2 3">
    <name type="scientific">Gordonia soli NBRC 108243</name>
    <dbReference type="NCBI Taxonomy" id="1223545"/>
    <lineage>
        <taxon>Bacteria</taxon>
        <taxon>Bacillati</taxon>
        <taxon>Actinomycetota</taxon>
        <taxon>Actinomycetes</taxon>
        <taxon>Mycobacteriales</taxon>
        <taxon>Gordoniaceae</taxon>
        <taxon>Gordonia</taxon>
    </lineage>
</organism>
<protein>
    <recommendedName>
        <fullName evidence="1">VOC domain-containing protein</fullName>
    </recommendedName>
</protein>
<name>M0QJG2_9ACTN</name>